<evidence type="ECO:0000256" key="5">
    <source>
        <dbReference type="ARBA" id="ARBA00038966"/>
    </source>
</evidence>
<dbReference type="Proteomes" id="UP000267821">
    <property type="component" value="Unassembled WGS sequence"/>
</dbReference>
<keyword evidence="8" id="KW-1185">Reference proteome</keyword>
<accession>A0A3N4LZE3</accession>
<evidence type="ECO:0000256" key="6">
    <source>
        <dbReference type="PIRSR" id="PIRSR006806-1"/>
    </source>
</evidence>
<dbReference type="InterPro" id="IPR024185">
    <property type="entry name" value="FTHF_cligase-like_sf"/>
</dbReference>
<evidence type="ECO:0000313" key="7">
    <source>
        <dbReference type="EMBL" id="RPB26051.1"/>
    </source>
</evidence>
<feature type="binding site" evidence="6">
    <location>
        <begin position="166"/>
        <end position="174"/>
    </location>
    <ligand>
        <name>ATP</name>
        <dbReference type="ChEBI" id="CHEBI:30616"/>
    </ligand>
</feature>
<dbReference type="InterPro" id="IPR037171">
    <property type="entry name" value="NagB/RpiA_transferase-like"/>
</dbReference>
<dbReference type="STRING" id="1051890.A0A3N4LZE3"/>
<dbReference type="EC" id="6.3.3.2" evidence="5"/>
<reference evidence="7 8" key="1">
    <citation type="journal article" date="2018" name="Nat. Ecol. Evol.">
        <title>Pezizomycetes genomes reveal the molecular basis of ectomycorrhizal truffle lifestyle.</title>
        <authorList>
            <person name="Murat C."/>
            <person name="Payen T."/>
            <person name="Noel B."/>
            <person name="Kuo A."/>
            <person name="Morin E."/>
            <person name="Chen J."/>
            <person name="Kohler A."/>
            <person name="Krizsan K."/>
            <person name="Balestrini R."/>
            <person name="Da Silva C."/>
            <person name="Montanini B."/>
            <person name="Hainaut M."/>
            <person name="Levati E."/>
            <person name="Barry K.W."/>
            <person name="Belfiori B."/>
            <person name="Cichocki N."/>
            <person name="Clum A."/>
            <person name="Dockter R.B."/>
            <person name="Fauchery L."/>
            <person name="Guy J."/>
            <person name="Iotti M."/>
            <person name="Le Tacon F."/>
            <person name="Lindquist E.A."/>
            <person name="Lipzen A."/>
            <person name="Malagnac F."/>
            <person name="Mello A."/>
            <person name="Molinier V."/>
            <person name="Miyauchi S."/>
            <person name="Poulain J."/>
            <person name="Riccioni C."/>
            <person name="Rubini A."/>
            <person name="Sitrit Y."/>
            <person name="Splivallo R."/>
            <person name="Traeger S."/>
            <person name="Wang M."/>
            <person name="Zifcakova L."/>
            <person name="Wipf D."/>
            <person name="Zambonelli A."/>
            <person name="Paolocci F."/>
            <person name="Nowrousian M."/>
            <person name="Ottonello S."/>
            <person name="Baldrian P."/>
            <person name="Spatafora J.W."/>
            <person name="Henrissat B."/>
            <person name="Nagy L.G."/>
            <person name="Aury J.M."/>
            <person name="Wincker P."/>
            <person name="Grigoriev I.V."/>
            <person name="Bonfante P."/>
            <person name="Martin F.M."/>
        </authorList>
    </citation>
    <scope>NUCLEOTIDE SEQUENCE [LARGE SCALE GENOMIC DNA]</scope>
    <source>
        <strain evidence="7 8">ATCC MYA-4762</strain>
    </source>
</reference>
<dbReference type="InParanoid" id="A0A3N4LZE3"/>
<feature type="binding site" evidence="6">
    <location>
        <position position="56"/>
    </location>
    <ligand>
        <name>substrate</name>
    </ligand>
</feature>
<keyword evidence="3 6" id="KW-0067">ATP-binding</keyword>
<dbReference type="GO" id="GO:0005524">
    <property type="term" value="F:ATP binding"/>
    <property type="evidence" value="ECO:0007669"/>
    <property type="project" value="UniProtKB-KW"/>
</dbReference>
<dbReference type="EMBL" id="ML121536">
    <property type="protein sequence ID" value="RPB26051.1"/>
    <property type="molecule type" value="Genomic_DNA"/>
</dbReference>
<comment type="catalytic activity">
    <reaction evidence="4">
        <text>(6S)-5-formyl-5,6,7,8-tetrahydrofolate + ATP = (6R)-5,10-methenyltetrahydrofolate + ADP + phosphate</text>
        <dbReference type="Rhea" id="RHEA:10488"/>
        <dbReference type="ChEBI" id="CHEBI:30616"/>
        <dbReference type="ChEBI" id="CHEBI:43474"/>
        <dbReference type="ChEBI" id="CHEBI:57455"/>
        <dbReference type="ChEBI" id="CHEBI:57457"/>
        <dbReference type="ChEBI" id="CHEBI:456216"/>
        <dbReference type="EC" id="6.3.3.2"/>
    </reaction>
</comment>
<keyword evidence="7" id="KW-0436">Ligase</keyword>
<evidence type="ECO:0000313" key="8">
    <source>
        <dbReference type="Proteomes" id="UP000267821"/>
    </source>
</evidence>
<dbReference type="InterPro" id="IPR002698">
    <property type="entry name" value="FTHF_cligase"/>
</dbReference>
<evidence type="ECO:0000256" key="1">
    <source>
        <dbReference type="ARBA" id="ARBA00010638"/>
    </source>
</evidence>
<feature type="binding site" evidence="6">
    <location>
        <begin position="10"/>
        <end position="14"/>
    </location>
    <ligand>
        <name>ATP</name>
        <dbReference type="ChEBI" id="CHEBI:30616"/>
    </ligand>
</feature>
<evidence type="ECO:0000256" key="4">
    <source>
        <dbReference type="ARBA" id="ARBA00036539"/>
    </source>
</evidence>
<dbReference type="PANTHER" id="PTHR23407:SF1">
    <property type="entry name" value="5-FORMYLTETRAHYDROFOLATE CYCLO-LIGASE"/>
    <property type="match status" value="1"/>
</dbReference>
<dbReference type="PIRSF" id="PIRSF006806">
    <property type="entry name" value="FTHF_cligase"/>
    <property type="match status" value="1"/>
</dbReference>
<dbReference type="OrthoDB" id="2015992at2759"/>
<protein>
    <recommendedName>
        <fullName evidence="5">5-formyltetrahydrofolate cyclo-ligase</fullName>
        <ecNumber evidence="5">6.3.3.2</ecNumber>
    </recommendedName>
</protein>
<comment type="similarity">
    <text evidence="1">Belongs to the 5-formyltetrahydrofolate cyclo-ligase family.</text>
</comment>
<dbReference type="GO" id="GO:0030272">
    <property type="term" value="F:5-formyltetrahydrofolate cyclo-ligase activity"/>
    <property type="evidence" value="ECO:0007669"/>
    <property type="project" value="UniProtKB-EC"/>
</dbReference>
<feature type="binding site" evidence="6">
    <location>
        <position position="62"/>
    </location>
    <ligand>
        <name>substrate</name>
    </ligand>
</feature>
<proteinExistence type="inferred from homology"/>
<gene>
    <name evidence="7" type="ORF">L211DRAFT_782639</name>
</gene>
<name>A0A3N4LZE3_9PEZI</name>
<dbReference type="GO" id="GO:0005739">
    <property type="term" value="C:mitochondrion"/>
    <property type="evidence" value="ECO:0007669"/>
    <property type="project" value="TreeGrafter"/>
</dbReference>
<dbReference type="AlphaFoldDB" id="A0A3N4LZE3"/>
<dbReference type="Gene3D" id="3.40.50.10420">
    <property type="entry name" value="NagB/RpiA/CoA transferase-like"/>
    <property type="match status" value="1"/>
</dbReference>
<dbReference type="PANTHER" id="PTHR23407">
    <property type="entry name" value="ATPASE INHIBITOR/5-FORMYLTETRAHYDROFOLATE CYCLO-LIGASE"/>
    <property type="match status" value="1"/>
</dbReference>
<dbReference type="FunCoup" id="A0A3N4LZE3">
    <property type="interactions" value="209"/>
</dbReference>
<dbReference type="Pfam" id="PF01812">
    <property type="entry name" value="5-FTHF_cyc-lig"/>
    <property type="match status" value="1"/>
</dbReference>
<dbReference type="GO" id="GO:0009396">
    <property type="term" value="P:folic acid-containing compound biosynthetic process"/>
    <property type="evidence" value="ECO:0007669"/>
    <property type="project" value="TreeGrafter"/>
</dbReference>
<sequence length="237" mass="25851">MAAATASAIKRAFRKRVKDALKGLETENVGLQSSVWTKTITSLPEYWKADRISVYLSMPKGELQTAGLVADAFKRGKSLFIPYIHHLPPTAAPIPIPPHGKPVPTSQMDMLSLSSPQDYSTLPPDAWGIPSIPSTSVSSRQDCLQDKKGLDLVILPGVAFGVDGRRLGHGKGYYDMWLARYFEEVGRERGMPVLVGAALKEQVIEAGRVPVDETDWEVDVVVTGDGRVIRRGEGVDV</sequence>
<dbReference type="GO" id="GO:0035999">
    <property type="term" value="P:tetrahydrofolate interconversion"/>
    <property type="evidence" value="ECO:0007669"/>
    <property type="project" value="TreeGrafter"/>
</dbReference>
<evidence type="ECO:0000256" key="3">
    <source>
        <dbReference type="ARBA" id="ARBA00022840"/>
    </source>
</evidence>
<organism evidence="7 8">
    <name type="scientific">Terfezia boudieri ATCC MYA-4762</name>
    <dbReference type="NCBI Taxonomy" id="1051890"/>
    <lineage>
        <taxon>Eukaryota</taxon>
        <taxon>Fungi</taxon>
        <taxon>Dikarya</taxon>
        <taxon>Ascomycota</taxon>
        <taxon>Pezizomycotina</taxon>
        <taxon>Pezizomycetes</taxon>
        <taxon>Pezizales</taxon>
        <taxon>Pezizaceae</taxon>
        <taxon>Terfezia</taxon>
    </lineage>
</organism>
<evidence type="ECO:0000256" key="2">
    <source>
        <dbReference type="ARBA" id="ARBA00022741"/>
    </source>
</evidence>
<keyword evidence="2 6" id="KW-0547">Nucleotide-binding</keyword>
<dbReference type="SUPFAM" id="SSF100950">
    <property type="entry name" value="NagB/RpiA/CoA transferase-like"/>
    <property type="match status" value="1"/>
</dbReference>